<comment type="caution">
    <text evidence="1">The sequence shown here is derived from an EMBL/GenBank/DDBJ whole genome shotgun (WGS) entry which is preliminary data.</text>
</comment>
<dbReference type="PANTHER" id="PTHR38733">
    <property type="entry name" value="PROTEIN MCRC"/>
    <property type="match status" value="1"/>
</dbReference>
<evidence type="ECO:0000313" key="2">
    <source>
        <dbReference type="Proteomes" id="UP000280066"/>
    </source>
</evidence>
<dbReference type="EMBL" id="RWIS01000009">
    <property type="protein sequence ID" value="RSK31096.1"/>
    <property type="molecule type" value="Genomic_DNA"/>
</dbReference>
<dbReference type="PANTHER" id="PTHR38733:SF1">
    <property type="entry name" value="TYPE IV METHYL-DIRECTED RESTRICTION ENZYME ECOKMCRBC"/>
    <property type="match status" value="1"/>
</dbReference>
<gene>
    <name evidence="1" type="ORF">EI290_13830</name>
</gene>
<dbReference type="PIRSF" id="PIRSF003109">
    <property type="entry name" value="McrC"/>
    <property type="match status" value="1"/>
</dbReference>
<evidence type="ECO:0008006" key="3">
    <source>
        <dbReference type="Google" id="ProtNLM"/>
    </source>
</evidence>
<evidence type="ECO:0000313" key="1">
    <source>
        <dbReference type="EMBL" id="RSK31096.1"/>
    </source>
</evidence>
<dbReference type="AlphaFoldDB" id="A0A3R9NCU1"/>
<keyword evidence="2" id="KW-1185">Reference proteome</keyword>
<dbReference type="GO" id="GO:0009307">
    <property type="term" value="P:DNA restriction-modification system"/>
    <property type="evidence" value="ECO:0007669"/>
    <property type="project" value="InterPro"/>
</dbReference>
<dbReference type="Proteomes" id="UP000280066">
    <property type="component" value="Unassembled WGS sequence"/>
</dbReference>
<reference evidence="1 2" key="1">
    <citation type="submission" date="2018-12" db="EMBL/GenBank/DDBJ databases">
        <authorList>
            <person name="Feng G."/>
            <person name="Zhu H."/>
        </authorList>
    </citation>
    <scope>NUCLEOTIDE SEQUENCE [LARGE SCALE GENOMIC DNA]</scope>
    <source>
        <strain evidence="1 2">9PBR-2</strain>
    </source>
</reference>
<dbReference type="OrthoDB" id="9786961at2"/>
<dbReference type="Pfam" id="PF10117">
    <property type="entry name" value="McrBC"/>
    <property type="match status" value="1"/>
</dbReference>
<dbReference type="InterPro" id="IPR014407">
    <property type="entry name" value="McrC_bac"/>
</dbReference>
<dbReference type="InterPro" id="IPR019292">
    <property type="entry name" value="McrC"/>
</dbReference>
<proteinExistence type="predicted"/>
<name>A0A3R9NCU1_9BACT</name>
<accession>A0A3R9NCU1</accession>
<organism evidence="1 2">
    <name type="scientific">Hymenobacter metallilatus</name>
    <dbReference type="NCBI Taxonomy" id="2493666"/>
    <lineage>
        <taxon>Bacteria</taxon>
        <taxon>Pseudomonadati</taxon>
        <taxon>Bacteroidota</taxon>
        <taxon>Cytophagia</taxon>
        <taxon>Cytophagales</taxon>
        <taxon>Hymenobacteraceae</taxon>
        <taxon>Hymenobacter</taxon>
    </lineage>
</organism>
<sequence length="366" mass="41179">MGAPGPNSFADLPIHQSTHSTVQVIPIQNLYYLLCYAWNRLPDQQELQAVNPQAFHRPLELLTHVLLVAARRQLRQGLPVAYTEHVAELTELRGRLQLTPTLRRNLLQQGRALCAFDELGPNTAGARLLLGTLQLLARTRSLPAALRQEVRALVHRFPAEVLPELPSAAGLRALRRHRPTGLAAFLLNVCELIQQSALPTPDAAGTSRFRDFRRDEVLMARLFEQFVRNFYRLEQRHFRVLSETIQWQATAEDATGLDLLPAMITDTTLESPTRKIILDTKYYAAALRQRYNQQKLIAPHLYQLYAYLQNQPALPGQQLEGILLYPAATQALDVRYSLGGHPVRIVTLDLTQPWPQIAAALLALAA</sequence>
<protein>
    <recommendedName>
        <fullName evidence="3">5-methylcytosine-specific restriction endonuclease system specificity protein McrC</fullName>
    </recommendedName>
</protein>